<accession>K2K687</accession>
<proteinExistence type="predicted"/>
<organism evidence="1 2">
    <name type="scientific">Helicobacter pylori R038b</name>
    <dbReference type="NCBI Taxonomy" id="1145115"/>
    <lineage>
        <taxon>Bacteria</taxon>
        <taxon>Pseudomonadati</taxon>
        <taxon>Campylobacterota</taxon>
        <taxon>Epsilonproteobacteria</taxon>
        <taxon>Campylobacterales</taxon>
        <taxon>Helicobacteraceae</taxon>
        <taxon>Helicobacter</taxon>
    </lineage>
</organism>
<evidence type="ECO:0000313" key="2">
    <source>
        <dbReference type="Proteomes" id="UP000006766"/>
    </source>
</evidence>
<comment type="caution">
    <text evidence="1">The sequence shown here is derived from an EMBL/GenBank/DDBJ whole genome shotgun (WGS) entry which is preliminary data.</text>
</comment>
<dbReference type="EMBL" id="AMOV01000004">
    <property type="protein sequence ID" value="EKE91206.1"/>
    <property type="molecule type" value="Genomic_DNA"/>
</dbReference>
<evidence type="ECO:0000313" key="1">
    <source>
        <dbReference type="EMBL" id="EKE91206.1"/>
    </source>
</evidence>
<dbReference type="Proteomes" id="UP000006766">
    <property type="component" value="Unassembled WGS sequence"/>
</dbReference>
<sequence length="61" mass="7262">MNIYFVRNLGQRFKNAMIRKPTTGQIKTWFKNPFNKESFKRVVTLTLIERMGVRKISLKSV</sequence>
<name>K2K687_HELPX</name>
<reference evidence="1 2" key="1">
    <citation type="journal article" date="2013" name="Pathog. Dis.">
        <title>Genome sequences of 65 Helicobacter pylori strains isolated from asymptomatic individuals and patients with gastric cancer, peptic ulcer disease, or gastritis.</title>
        <authorList>
            <person name="Blanchard T.G."/>
            <person name="Czinn S.J."/>
            <person name="Correa P."/>
            <person name="Nakazawa T."/>
            <person name="Keelan M."/>
            <person name="Morningstar L."/>
            <person name="Santana-Cruz I."/>
            <person name="Maroo A."/>
            <person name="McCracken C."/>
            <person name="Shefchek K."/>
            <person name="Daugherty S."/>
            <person name="Song Y."/>
            <person name="Fraser C.M."/>
            <person name="Fricke W.F."/>
        </authorList>
    </citation>
    <scope>NUCLEOTIDE SEQUENCE [LARGE SCALE GENOMIC DNA]</scope>
    <source>
        <strain evidence="1 2">R038b</strain>
    </source>
</reference>
<protein>
    <submittedName>
        <fullName evidence="1">Uncharacterized protein</fullName>
    </submittedName>
</protein>
<dbReference type="AlphaFoldDB" id="K2K687"/>
<dbReference type="PATRIC" id="fig|1145115.3.peg.649"/>
<gene>
    <name evidence="1" type="ORF">OUM_0671</name>
</gene>